<evidence type="ECO:0000313" key="3">
    <source>
        <dbReference type="Proteomes" id="UP000663848"/>
    </source>
</evidence>
<organism evidence="2 3">
    <name type="scientific">Rotaria socialis</name>
    <dbReference type="NCBI Taxonomy" id="392032"/>
    <lineage>
        <taxon>Eukaryota</taxon>
        <taxon>Metazoa</taxon>
        <taxon>Spiralia</taxon>
        <taxon>Gnathifera</taxon>
        <taxon>Rotifera</taxon>
        <taxon>Eurotatoria</taxon>
        <taxon>Bdelloidea</taxon>
        <taxon>Philodinida</taxon>
        <taxon>Philodinidae</taxon>
        <taxon>Rotaria</taxon>
    </lineage>
</organism>
<protein>
    <submittedName>
        <fullName evidence="2">Uncharacterized protein</fullName>
    </submittedName>
</protein>
<proteinExistence type="predicted"/>
<evidence type="ECO:0000256" key="1">
    <source>
        <dbReference type="SAM" id="MobiDB-lite"/>
    </source>
</evidence>
<gene>
    <name evidence="2" type="ORF">QYT958_LOCUS47669</name>
</gene>
<feature type="non-terminal residue" evidence="2">
    <location>
        <position position="1"/>
    </location>
</feature>
<reference evidence="2" key="1">
    <citation type="submission" date="2021-02" db="EMBL/GenBank/DDBJ databases">
        <authorList>
            <person name="Nowell W R."/>
        </authorList>
    </citation>
    <scope>NUCLEOTIDE SEQUENCE</scope>
</reference>
<dbReference type="Proteomes" id="UP000663848">
    <property type="component" value="Unassembled WGS sequence"/>
</dbReference>
<evidence type="ECO:0000313" key="2">
    <source>
        <dbReference type="EMBL" id="CAF5140792.1"/>
    </source>
</evidence>
<dbReference type="EMBL" id="CAJOBR010091026">
    <property type="protein sequence ID" value="CAF5140792.1"/>
    <property type="molecule type" value="Genomic_DNA"/>
</dbReference>
<feature type="region of interest" description="Disordered" evidence="1">
    <location>
        <begin position="1"/>
        <end position="65"/>
    </location>
</feature>
<name>A0A822G482_9BILA</name>
<dbReference type="AlphaFoldDB" id="A0A822G482"/>
<comment type="caution">
    <text evidence="2">The sequence shown here is derived from an EMBL/GenBank/DDBJ whole genome shotgun (WGS) entry which is preliminary data.</text>
</comment>
<sequence length="65" mass="7577">PRPRRDRTPTEMNRQRQPPISAAKTSVPEELKRQRSSLLPNNTNMWDSYAKQNGTEKQTEITVQL</sequence>
<feature type="non-terminal residue" evidence="2">
    <location>
        <position position="65"/>
    </location>
</feature>
<accession>A0A822G482</accession>
<feature type="compositionally biased region" description="Polar residues" evidence="1">
    <location>
        <begin position="36"/>
        <end position="65"/>
    </location>
</feature>